<dbReference type="InterPro" id="IPR044492">
    <property type="entry name" value="P_typ_ATPase_HD_dom"/>
</dbReference>
<feature type="compositionally biased region" description="Gly residues" evidence="16">
    <location>
        <begin position="1268"/>
        <end position="1279"/>
    </location>
</feature>
<feature type="binding site" evidence="14">
    <location>
        <position position="423"/>
    </location>
    <ligand>
        <name>Mg(2+)</name>
        <dbReference type="ChEBI" id="CHEBI:18420"/>
    </ligand>
</feature>
<feature type="transmembrane region" description="Helical" evidence="15">
    <location>
        <begin position="1043"/>
        <end position="1064"/>
    </location>
</feature>
<evidence type="ECO:0000256" key="11">
    <source>
        <dbReference type="ARBA" id="ARBA00034036"/>
    </source>
</evidence>
<comment type="catalytic activity">
    <reaction evidence="11 15">
        <text>ATP + H2O + phospholipidSide 1 = ADP + phosphate + phospholipidSide 2.</text>
        <dbReference type="EC" id="7.6.2.1"/>
    </reaction>
</comment>
<feature type="region of interest" description="Disordered" evidence="16">
    <location>
        <begin position="584"/>
        <end position="614"/>
    </location>
</feature>
<dbReference type="InterPro" id="IPR023299">
    <property type="entry name" value="ATPase_P-typ_cyto_dom_N"/>
</dbReference>
<dbReference type="FunFam" id="3.40.50.1000:FF:000014">
    <property type="entry name" value="Phospholipid-transporting ATPase"/>
    <property type="match status" value="1"/>
</dbReference>
<dbReference type="InterPro" id="IPR023214">
    <property type="entry name" value="HAD_sf"/>
</dbReference>
<dbReference type="GO" id="GO:0140326">
    <property type="term" value="F:ATPase-coupled intramembrane lipid transporter activity"/>
    <property type="evidence" value="ECO:0007669"/>
    <property type="project" value="UniProtKB-EC"/>
</dbReference>
<reference evidence="19" key="1">
    <citation type="submission" date="2014-11" db="EMBL/GenBank/DDBJ databases">
        <authorList>
            <person name="Otto D Thomas"/>
            <person name="Naeem Raeece"/>
        </authorList>
    </citation>
    <scope>NUCLEOTIDE SEQUENCE</scope>
</reference>
<evidence type="ECO:0000256" key="1">
    <source>
        <dbReference type="ARBA" id="ARBA00004141"/>
    </source>
</evidence>
<evidence type="ECO:0000256" key="15">
    <source>
        <dbReference type="RuleBase" id="RU362033"/>
    </source>
</evidence>
<keyword evidence="3 15" id="KW-0812">Transmembrane</keyword>
<protein>
    <recommendedName>
        <fullName evidence="15">Phospholipid-transporting ATPase</fullName>
        <ecNumber evidence="15">7.6.2.1</ecNumber>
    </recommendedName>
</protein>
<dbReference type="PRINTS" id="PR00119">
    <property type="entry name" value="CATATPASE"/>
</dbReference>
<feature type="binding site" evidence="13">
    <location>
        <position position="747"/>
    </location>
    <ligand>
        <name>ATP</name>
        <dbReference type="ChEBI" id="CHEBI:30616"/>
    </ligand>
</feature>
<dbReference type="PhylomeDB" id="A0A0G4GZW6"/>
<feature type="transmembrane region" description="Helical" evidence="15">
    <location>
        <begin position="999"/>
        <end position="1023"/>
    </location>
</feature>
<evidence type="ECO:0000256" key="13">
    <source>
        <dbReference type="PIRSR" id="PIRSR606539-2"/>
    </source>
</evidence>
<feature type="binding site" evidence="13">
    <location>
        <position position="422"/>
    </location>
    <ligand>
        <name>ATP</name>
        <dbReference type="ChEBI" id="CHEBI:30616"/>
    </ligand>
</feature>
<comment type="cofactor">
    <cofactor evidence="14">
        <name>Mg(2+)</name>
        <dbReference type="ChEBI" id="CHEBI:18420"/>
    </cofactor>
</comment>
<dbReference type="Pfam" id="PF16212">
    <property type="entry name" value="PhoLip_ATPase_C"/>
    <property type="match status" value="1"/>
</dbReference>
<dbReference type="SUPFAM" id="SSF81653">
    <property type="entry name" value="Calcium ATPase, transduction domain A"/>
    <property type="match status" value="1"/>
</dbReference>
<dbReference type="GO" id="GO:0000287">
    <property type="term" value="F:magnesium ion binding"/>
    <property type="evidence" value="ECO:0007669"/>
    <property type="project" value="UniProtKB-UniRule"/>
</dbReference>
<feature type="transmembrane region" description="Helical" evidence="15">
    <location>
        <begin position="959"/>
        <end position="978"/>
    </location>
</feature>
<evidence type="ECO:0000256" key="12">
    <source>
        <dbReference type="PIRSR" id="PIRSR606539-1"/>
    </source>
</evidence>
<dbReference type="InterPro" id="IPR032631">
    <property type="entry name" value="P-type_ATPase_N"/>
</dbReference>
<name>A0A0G4GZW6_9ALVE</name>
<evidence type="ECO:0000256" key="2">
    <source>
        <dbReference type="ARBA" id="ARBA00008109"/>
    </source>
</evidence>
<feature type="binding site" evidence="14">
    <location>
        <position position="421"/>
    </location>
    <ligand>
        <name>Mg(2+)</name>
        <dbReference type="ChEBI" id="CHEBI:18420"/>
    </ligand>
</feature>
<evidence type="ECO:0000256" key="14">
    <source>
        <dbReference type="PIRSR" id="PIRSR606539-3"/>
    </source>
</evidence>
<keyword evidence="10 15" id="KW-0472">Membrane</keyword>
<feature type="binding site" evidence="13">
    <location>
        <position position="625"/>
    </location>
    <ligand>
        <name>ATP</name>
        <dbReference type="ChEBI" id="CHEBI:30616"/>
    </ligand>
</feature>
<comment type="similarity">
    <text evidence="2 15">Belongs to the cation transport ATPase (P-type) (TC 3.A.3) family. Type IV subfamily.</text>
</comment>
<feature type="compositionally biased region" description="Basic and acidic residues" evidence="16">
    <location>
        <begin position="1292"/>
        <end position="1301"/>
    </location>
</feature>
<dbReference type="Gene3D" id="3.40.1110.10">
    <property type="entry name" value="Calcium-transporting ATPase, cytoplasmic domain N"/>
    <property type="match status" value="1"/>
</dbReference>
<dbReference type="InterPro" id="IPR032630">
    <property type="entry name" value="P_typ_ATPase_c"/>
</dbReference>
<organism evidence="19">
    <name type="scientific">Chromera velia CCMP2878</name>
    <dbReference type="NCBI Taxonomy" id="1169474"/>
    <lineage>
        <taxon>Eukaryota</taxon>
        <taxon>Sar</taxon>
        <taxon>Alveolata</taxon>
        <taxon>Colpodellida</taxon>
        <taxon>Chromeraceae</taxon>
        <taxon>Chromera</taxon>
    </lineage>
</organism>
<feature type="transmembrane region" description="Helical" evidence="15">
    <location>
        <begin position="306"/>
        <end position="329"/>
    </location>
</feature>
<feature type="compositionally biased region" description="Pro residues" evidence="16">
    <location>
        <begin position="464"/>
        <end position="473"/>
    </location>
</feature>
<dbReference type="InterPro" id="IPR023298">
    <property type="entry name" value="ATPase_P-typ_TM_dom_sf"/>
</dbReference>
<feature type="binding site" evidence="13">
    <location>
        <position position="665"/>
    </location>
    <ligand>
        <name>ATP</name>
        <dbReference type="ChEBI" id="CHEBI:30616"/>
    </ligand>
</feature>
<dbReference type="PANTHER" id="PTHR24092">
    <property type="entry name" value="PROBABLE PHOSPHOLIPID-TRANSPORTING ATPASE"/>
    <property type="match status" value="1"/>
</dbReference>
<evidence type="ECO:0000256" key="8">
    <source>
        <dbReference type="ARBA" id="ARBA00022967"/>
    </source>
</evidence>
<feature type="binding site" evidence="13">
    <location>
        <position position="846"/>
    </location>
    <ligand>
        <name>ATP</name>
        <dbReference type="ChEBI" id="CHEBI:30616"/>
    </ligand>
</feature>
<evidence type="ECO:0000256" key="6">
    <source>
        <dbReference type="ARBA" id="ARBA00022840"/>
    </source>
</evidence>
<dbReference type="EC" id="7.6.2.1" evidence="15"/>
<feature type="compositionally biased region" description="Low complexity" evidence="16">
    <location>
        <begin position="598"/>
        <end position="609"/>
    </location>
</feature>
<evidence type="ECO:0000256" key="10">
    <source>
        <dbReference type="ARBA" id="ARBA00023136"/>
    </source>
</evidence>
<feature type="binding site" evidence="13">
    <location>
        <position position="869"/>
    </location>
    <ligand>
        <name>ATP</name>
        <dbReference type="ChEBI" id="CHEBI:30616"/>
    </ligand>
</feature>
<dbReference type="SFLD" id="SFLDS00003">
    <property type="entry name" value="Haloacid_Dehalogenase"/>
    <property type="match status" value="1"/>
</dbReference>
<feature type="binding site" evidence="14">
    <location>
        <position position="870"/>
    </location>
    <ligand>
        <name>Mg(2+)</name>
        <dbReference type="ChEBI" id="CHEBI:18420"/>
    </ligand>
</feature>
<dbReference type="PANTHER" id="PTHR24092:SF150">
    <property type="entry name" value="PHOSPHOLIPID-TRANSPORTING ATPASE"/>
    <property type="match status" value="1"/>
</dbReference>
<feature type="transmembrane region" description="Helical" evidence="15">
    <location>
        <begin position="1071"/>
        <end position="1091"/>
    </location>
</feature>
<dbReference type="SFLD" id="SFLDG00002">
    <property type="entry name" value="C1.7:_P-type_atpase_like"/>
    <property type="match status" value="1"/>
</dbReference>
<dbReference type="SFLD" id="SFLDF00027">
    <property type="entry name" value="p-type_atpase"/>
    <property type="match status" value="1"/>
</dbReference>
<keyword evidence="9 15" id="KW-1133">Transmembrane helix</keyword>
<evidence type="ECO:0000256" key="9">
    <source>
        <dbReference type="ARBA" id="ARBA00022989"/>
    </source>
</evidence>
<dbReference type="GO" id="GO:0016887">
    <property type="term" value="F:ATP hydrolysis activity"/>
    <property type="evidence" value="ECO:0007669"/>
    <property type="project" value="InterPro"/>
</dbReference>
<sequence>MAEPNFFERIFGRRRSEDGPTRVVDIRHERGPHEKHISNRVITSKYTPITFIPYNLLNQFRKGPNIYFLVLGVLQMVPQISTTNGIPTLALPLTLVVVVAMIKDGVEDYRRHVSDREENATKTRVIPRDWKPERPPREGEDLSLDALPPKQWHEVELGDVIIVGNREMFPSDMILLASSDQYGIAYIETANLDGETNLKLKQAHSSTSDYFGHSAKEAWDVAGKVEGQIECQPPNKFLHQFEGTLQIQGHERVSLSVTQLLLRGCKLRNTEWVMGVAVYTGHQSKIQMNSTRPRPKESRVGRETNLLTLIIFGMQMALCLSAGIAAGFLEANPENRARAYLQLEDSNPAFNAFLRFLTFILIFTNFIPISLLVTLGLVKGAQGRIIGLDKDMYHERTKSYAVVRSSDLNEELGQIDYVFTDKTGTLTKNVMQFRKCCVGGRVYGKGTTEIRRNLLKKMGKDVPPDPLPGPSEPKTPNVNFVDSDLRRHLRTTRHPNHQNLLNFFMHLAINHSVMPEHDSLGNVIYSASSPDEGALTYGAKHFGFVFQQRDPTGVMIEVLGTQVRVEVLLTIEFTSSRKRSSVVCRLSPASGAQRGEAPGPSHPSGGPPSQAEAPAQGSKLMLFCKGADNVISERLLPAEKAGQKTSSQRATIFQAMEEFAEDGLRTLCIAGKELKEDEWNSWFREYTAATLLMDGRVEKMNELYEELEQDLELRGCTGVEDKLQDDVGETLESLALAGIKVWMLTGDKVETAINIGIATSLVGHHMRRIVLDHSELEGRGETVGQRLRAEVEAYLQLPENDRPPLCLVIDGHCLHDALEPEHEAAFLSCGLMCQSVICCRVSPEQKGSVVKLVRRKQKQVTLAIGDGANDCAMIQEADVGVGLRGEEGLQAFNVSDYGIAEFRHLKILLLVHGRWCYRRISKLILYMFYKNIVLVMPQYFLGFVSLFSGQKLYYEYMYQLYNVCFTSLPALVFGTLDQDVSKRDSLKFPQLYSLGHDRYYFNVTLWIQMIGNGIWHAMWVWAVPFWTFGGTSITHPDGKPTDLWTLGSVTYLLIVIVVNIKLLLETYYLTWLTHLTTVCSFVAWFFFQSIFSSVVIVDTIGSELLGSLQRLFASPLFYVSVFLASVGALTRDVVWKAFKRAFIPEIYHVVQQLRLEDEKKKKFKGEESKASAVPKQRVVKESSDGRGEASQASPGAMGSPPRGFAYTGPDPLTYAVVRSQTQGDVPDLAVEQQTVWRPGDEESPPMRLIGQALTSPAALTPGSPATMGGDGPPTIGGVGMTRSSPHAQGRGSRVDSDVVKR</sequence>
<keyword evidence="4 14" id="KW-0479">Metal-binding</keyword>
<evidence type="ECO:0000256" key="7">
    <source>
        <dbReference type="ARBA" id="ARBA00022842"/>
    </source>
</evidence>
<dbReference type="Pfam" id="PF16209">
    <property type="entry name" value="PhoLip_ATPase_N"/>
    <property type="match status" value="1"/>
</dbReference>
<feature type="binding site" evidence="13">
    <location>
        <position position="423"/>
    </location>
    <ligand>
        <name>ATP</name>
        <dbReference type="ChEBI" id="CHEBI:30616"/>
    </ligand>
</feature>
<dbReference type="SUPFAM" id="SSF56784">
    <property type="entry name" value="HAD-like"/>
    <property type="match status" value="1"/>
</dbReference>
<evidence type="ECO:0000313" key="19">
    <source>
        <dbReference type="EMBL" id="CEM36737.1"/>
    </source>
</evidence>
<feature type="transmembrane region" description="Helical" evidence="15">
    <location>
        <begin position="349"/>
        <end position="378"/>
    </location>
</feature>
<feature type="compositionally biased region" description="Basic and acidic residues" evidence="16">
    <location>
        <begin position="1178"/>
        <end position="1187"/>
    </location>
</feature>
<comment type="subcellular location">
    <subcellularLocation>
        <location evidence="1 15">Membrane</location>
        <topology evidence="1 15">Multi-pass membrane protein</topology>
    </subcellularLocation>
</comment>
<dbReference type="Gene3D" id="3.40.50.1000">
    <property type="entry name" value="HAD superfamily/HAD-like"/>
    <property type="match status" value="1"/>
</dbReference>
<dbReference type="PROSITE" id="PS00154">
    <property type="entry name" value="ATPASE_E1_E2"/>
    <property type="match status" value="1"/>
</dbReference>
<dbReference type="GO" id="GO:0005886">
    <property type="term" value="C:plasma membrane"/>
    <property type="evidence" value="ECO:0007669"/>
    <property type="project" value="TreeGrafter"/>
</dbReference>
<evidence type="ECO:0000256" key="3">
    <source>
        <dbReference type="ARBA" id="ARBA00022692"/>
    </source>
</evidence>
<dbReference type="InterPro" id="IPR001757">
    <property type="entry name" value="P_typ_ATPase"/>
</dbReference>
<feature type="binding site" evidence="13">
    <location>
        <position position="573"/>
    </location>
    <ligand>
        <name>ATP</name>
        <dbReference type="ChEBI" id="CHEBI:30616"/>
    </ligand>
</feature>
<dbReference type="GO" id="GO:0045332">
    <property type="term" value="P:phospholipid translocation"/>
    <property type="evidence" value="ECO:0007669"/>
    <property type="project" value="TreeGrafter"/>
</dbReference>
<dbReference type="InterPro" id="IPR006539">
    <property type="entry name" value="P-type_ATPase_IV"/>
</dbReference>
<evidence type="ECO:0000256" key="4">
    <source>
        <dbReference type="ARBA" id="ARBA00022723"/>
    </source>
</evidence>
<feature type="binding site" evidence="14">
    <location>
        <position position="866"/>
    </location>
    <ligand>
        <name>Mg(2+)</name>
        <dbReference type="ChEBI" id="CHEBI:18420"/>
    </ligand>
</feature>
<evidence type="ECO:0000259" key="18">
    <source>
        <dbReference type="Pfam" id="PF16212"/>
    </source>
</evidence>
<dbReference type="Gene3D" id="2.70.150.10">
    <property type="entry name" value="Calcium-transporting ATPase, cytoplasmic transduction domain A"/>
    <property type="match status" value="1"/>
</dbReference>
<feature type="region of interest" description="Disordered" evidence="16">
    <location>
        <begin position="1164"/>
        <end position="1205"/>
    </location>
</feature>
<keyword evidence="6 13" id="KW-0067">ATP-binding</keyword>
<feature type="binding site" evidence="13">
    <location>
        <position position="870"/>
    </location>
    <ligand>
        <name>ATP</name>
        <dbReference type="ChEBI" id="CHEBI:30616"/>
    </ligand>
</feature>
<feature type="transmembrane region" description="Helical" evidence="15">
    <location>
        <begin position="923"/>
        <end position="947"/>
    </location>
</feature>
<feature type="transmembrane region" description="Helical" evidence="15">
    <location>
        <begin position="1111"/>
        <end position="1130"/>
    </location>
</feature>
<keyword evidence="8 15" id="KW-1278">Translocase</keyword>
<feature type="transmembrane region" description="Helical" evidence="15">
    <location>
        <begin position="86"/>
        <end position="102"/>
    </location>
</feature>
<accession>A0A0G4GZW6</accession>
<dbReference type="NCBIfam" id="TIGR01652">
    <property type="entry name" value="ATPase-Plipid"/>
    <property type="match status" value="2"/>
</dbReference>
<feature type="binding site" evidence="13">
    <location>
        <position position="746"/>
    </location>
    <ligand>
        <name>ATP</name>
        <dbReference type="ChEBI" id="CHEBI:30616"/>
    </ligand>
</feature>
<dbReference type="InterPro" id="IPR008250">
    <property type="entry name" value="ATPase_P-typ_transduc_dom_A_sf"/>
</dbReference>
<feature type="active site" description="4-aspartylphosphate intermediate" evidence="12">
    <location>
        <position position="421"/>
    </location>
</feature>
<dbReference type="VEuPathDB" id="CryptoDB:Cvel_24079"/>
<keyword evidence="5 13" id="KW-0547">Nucleotide-binding</keyword>
<gene>
    <name evidence="19" type="ORF">Cvel_24079</name>
</gene>
<dbReference type="GO" id="GO:0005524">
    <property type="term" value="F:ATP binding"/>
    <property type="evidence" value="ECO:0007669"/>
    <property type="project" value="UniProtKB-UniRule"/>
</dbReference>
<feature type="binding site" evidence="13">
    <location>
        <position position="840"/>
    </location>
    <ligand>
        <name>ATP</name>
        <dbReference type="ChEBI" id="CHEBI:30616"/>
    </ligand>
</feature>
<evidence type="ECO:0000259" key="17">
    <source>
        <dbReference type="Pfam" id="PF16209"/>
    </source>
</evidence>
<dbReference type="InterPro" id="IPR018303">
    <property type="entry name" value="ATPase_P-typ_P_site"/>
</dbReference>
<dbReference type="NCBIfam" id="TIGR01494">
    <property type="entry name" value="ATPase_P-type"/>
    <property type="match status" value="1"/>
</dbReference>
<dbReference type="SUPFAM" id="SSF81665">
    <property type="entry name" value="Calcium ATPase, transmembrane domain M"/>
    <property type="match status" value="1"/>
</dbReference>
<feature type="binding site" evidence="13">
    <location>
        <position position="532"/>
    </location>
    <ligand>
        <name>ATP</name>
        <dbReference type="ChEBI" id="CHEBI:30616"/>
    </ligand>
</feature>
<dbReference type="Pfam" id="PF13246">
    <property type="entry name" value="Cation_ATPase"/>
    <property type="match status" value="1"/>
</dbReference>
<feature type="binding site" evidence="13">
    <location>
        <position position="421"/>
    </location>
    <ligand>
        <name>ATP</name>
        <dbReference type="ChEBI" id="CHEBI:30616"/>
    </ligand>
</feature>
<dbReference type="EMBL" id="CDMZ01001729">
    <property type="protein sequence ID" value="CEM36737.1"/>
    <property type="molecule type" value="Genomic_DNA"/>
</dbReference>
<keyword evidence="7 14" id="KW-0460">Magnesium</keyword>
<evidence type="ECO:0000256" key="16">
    <source>
        <dbReference type="SAM" id="MobiDB-lite"/>
    </source>
</evidence>
<dbReference type="InterPro" id="IPR036412">
    <property type="entry name" value="HAD-like_sf"/>
</dbReference>
<proteinExistence type="inferred from homology"/>
<dbReference type="SUPFAM" id="SSF81660">
    <property type="entry name" value="Metal cation-transporting ATPase, ATP-binding domain N"/>
    <property type="match status" value="1"/>
</dbReference>
<feature type="region of interest" description="Disordered" evidence="16">
    <location>
        <begin position="459"/>
        <end position="479"/>
    </location>
</feature>
<feature type="binding site" evidence="13">
    <location>
        <position position="745"/>
    </location>
    <ligand>
        <name>ATP</name>
        <dbReference type="ChEBI" id="CHEBI:30616"/>
    </ligand>
</feature>
<feature type="domain" description="P-type ATPase N-terminal" evidence="17">
    <location>
        <begin position="33"/>
        <end position="88"/>
    </location>
</feature>
<evidence type="ECO:0000256" key="5">
    <source>
        <dbReference type="ARBA" id="ARBA00022741"/>
    </source>
</evidence>
<feature type="domain" description="P-type ATPase C-terminal" evidence="18">
    <location>
        <begin position="893"/>
        <end position="1144"/>
    </location>
</feature>
<feature type="region of interest" description="Disordered" evidence="16">
    <location>
        <begin position="1255"/>
        <end position="1301"/>
    </location>
</feature>